<sequence length="195" mass="22309">MLTDDLGRTSYDRKEPYTNLITWVYDGGSYTPVAKLTEEDSYSIVQDYMVTPIQALDSKGEVVWDCILDIYGDVLELRGKRDFIPFRFQGQYEDGETGLYYNRFRYYDPNSGTFISQDPISILGGFNIYAYVHDVNSWVDVFGLSKYSPIEVLGRKVYQNSADFGGGVPTFVDPIVGKTNPTVQNYLMQELRIMI</sequence>
<evidence type="ECO:0000313" key="3">
    <source>
        <dbReference type="EMBL" id="EFA92681.1"/>
    </source>
</evidence>
<dbReference type="RefSeq" id="WP_004348327.1">
    <property type="nucleotide sequence ID" value="NZ_ADEG01000038.1"/>
</dbReference>
<keyword evidence="1" id="KW-0677">Repeat</keyword>
<dbReference type="InterPro" id="IPR022385">
    <property type="entry name" value="Rhs_assc_core"/>
</dbReference>
<accession>D1W448</accession>
<evidence type="ECO:0000313" key="4">
    <source>
        <dbReference type="Proteomes" id="UP000005283"/>
    </source>
</evidence>
<dbReference type="AlphaFoldDB" id="D1W448"/>
<dbReference type="PRINTS" id="PR00394">
    <property type="entry name" value="RHSPROTEIN"/>
</dbReference>
<evidence type="ECO:0000256" key="1">
    <source>
        <dbReference type="ARBA" id="ARBA00022737"/>
    </source>
</evidence>
<dbReference type="Proteomes" id="UP000005283">
    <property type="component" value="Unassembled WGS sequence"/>
</dbReference>
<dbReference type="EMBL" id="ADEG01000038">
    <property type="protein sequence ID" value="EFA92681.1"/>
    <property type="molecule type" value="Genomic_DNA"/>
</dbReference>
<gene>
    <name evidence="3" type="ORF">HMPREF0650_2343</name>
</gene>
<keyword evidence="4" id="KW-1185">Reference proteome</keyword>
<dbReference type="PANTHER" id="PTHR32305:SF15">
    <property type="entry name" value="PROTEIN RHSA-RELATED"/>
    <property type="match status" value="1"/>
</dbReference>
<comment type="caution">
    <text evidence="3">The sequence shown here is derived from an EMBL/GenBank/DDBJ whole genome shotgun (WGS) entry which is preliminary data.</text>
</comment>
<dbReference type="InterPro" id="IPR056823">
    <property type="entry name" value="TEN-like_YD-shell"/>
</dbReference>
<dbReference type="InterPro" id="IPR050708">
    <property type="entry name" value="T6SS_VgrG/RHS"/>
</dbReference>
<dbReference type="STRING" id="679190.HMPREF0650_2343"/>
<organism evidence="3 4">
    <name type="scientific">Hoylesella buccalis ATCC 35310</name>
    <dbReference type="NCBI Taxonomy" id="679190"/>
    <lineage>
        <taxon>Bacteria</taxon>
        <taxon>Pseudomonadati</taxon>
        <taxon>Bacteroidota</taxon>
        <taxon>Bacteroidia</taxon>
        <taxon>Bacteroidales</taxon>
        <taxon>Prevotellaceae</taxon>
        <taxon>Hoylesella</taxon>
    </lineage>
</organism>
<dbReference type="eggNOG" id="COG3209">
    <property type="taxonomic scope" value="Bacteria"/>
</dbReference>
<reference evidence="3 4" key="1">
    <citation type="submission" date="2009-12" db="EMBL/GenBank/DDBJ databases">
        <title>Genome Sequence of Prevotella buccalis ATCC 35310.</title>
        <authorList>
            <person name="Durkin A.S."/>
            <person name="Madupu R."/>
            <person name="Torralba M."/>
            <person name="Methe B."/>
            <person name="Sutton G."/>
            <person name="Strausberg R.L."/>
            <person name="Nelson K.E."/>
        </authorList>
    </citation>
    <scope>NUCLEOTIDE SEQUENCE [LARGE SCALE GENOMIC DNA]</scope>
    <source>
        <strain evidence="3 4">ATCC 35310</strain>
    </source>
</reference>
<dbReference type="Pfam" id="PF25023">
    <property type="entry name" value="TEN_YD-shell"/>
    <property type="match status" value="1"/>
</dbReference>
<protein>
    <submittedName>
        <fullName evidence="3">RHS repeat-associated core domain protein</fullName>
    </submittedName>
</protein>
<proteinExistence type="predicted"/>
<dbReference type="PANTHER" id="PTHR32305">
    <property type="match status" value="1"/>
</dbReference>
<feature type="domain" description="Teneurin-like YD-shell" evidence="2">
    <location>
        <begin position="19"/>
        <end position="118"/>
    </location>
</feature>
<dbReference type="Gene3D" id="2.180.10.10">
    <property type="entry name" value="RHS repeat-associated core"/>
    <property type="match status" value="1"/>
</dbReference>
<dbReference type="NCBIfam" id="TIGR03696">
    <property type="entry name" value="Rhs_assc_core"/>
    <property type="match status" value="1"/>
</dbReference>
<name>D1W448_9BACT</name>
<evidence type="ECO:0000259" key="2">
    <source>
        <dbReference type="Pfam" id="PF25023"/>
    </source>
</evidence>